<name>A0A0U0ZWQ2_9MYCO</name>
<protein>
    <submittedName>
        <fullName evidence="1">Uncharacterized protein</fullName>
    </submittedName>
</protein>
<gene>
    <name evidence="1" type="ORF">ERS075579_05449</name>
</gene>
<reference evidence="1 2" key="1">
    <citation type="submission" date="2015-03" db="EMBL/GenBank/DDBJ databases">
        <authorList>
            <person name="Murphy D."/>
        </authorList>
    </citation>
    <scope>NUCLEOTIDE SEQUENCE [LARGE SCALE GENOMIC DNA]</scope>
    <source>
        <strain evidence="1 2">PAP088</strain>
    </source>
</reference>
<organism evidence="1 2">
    <name type="scientific">Mycobacteroides abscessus</name>
    <dbReference type="NCBI Taxonomy" id="36809"/>
    <lineage>
        <taxon>Bacteria</taxon>
        <taxon>Bacillati</taxon>
        <taxon>Actinomycetota</taxon>
        <taxon>Actinomycetes</taxon>
        <taxon>Mycobacteriales</taxon>
        <taxon>Mycobacteriaceae</taxon>
        <taxon>Mycobacteroides</taxon>
    </lineage>
</organism>
<evidence type="ECO:0000313" key="2">
    <source>
        <dbReference type="Proteomes" id="UP000045782"/>
    </source>
</evidence>
<dbReference type="EMBL" id="CSWP01000017">
    <property type="protein sequence ID" value="CPV74434.1"/>
    <property type="molecule type" value="Genomic_DNA"/>
</dbReference>
<dbReference type="Proteomes" id="UP000045782">
    <property type="component" value="Unassembled WGS sequence"/>
</dbReference>
<dbReference type="AlphaFoldDB" id="A0A0U0ZWQ2"/>
<proteinExistence type="predicted"/>
<accession>A0A0U0ZWQ2</accession>
<sequence length="152" mass="16429">MSHSTRRVRECLGSFHRCLKIGVGDTPGSADLTQRVGQIVQLVFVILAARRGDLASVVVDREFALGGVIFNLLKQLLHALELISSGPDLGRSALLGLGVPVEILAMRIQIVMSGLPRDTFPAVSHDRQPLHTALHIPIRACHPVESVGYIAE</sequence>
<evidence type="ECO:0000313" key="1">
    <source>
        <dbReference type="EMBL" id="CPV74434.1"/>
    </source>
</evidence>